<evidence type="ECO:0000313" key="3">
    <source>
        <dbReference type="Proteomes" id="UP001190700"/>
    </source>
</evidence>
<dbReference type="EMBL" id="LGRX02016814">
    <property type="protein sequence ID" value="KAK3261569.1"/>
    <property type="molecule type" value="Genomic_DNA"/>
</dbReference>
<accession>A0AAE0FKW2</accession>
<comment type="caution">
    <text evidence="2">The sequence shown here is derived from an EMBL/GenBank/DDBJ whole genome shotgun (WGS) entry which is preliminary data.</text>
</comment>
<protein>
    <submittedName>
        <fullName evidence="2">Uncharacterized protein</fullName>
    </submittedName>
</protein>
<keyword evidence="3" id="KW-1185">Reference proteome</keyword>
<gene>
    <name evidence="2" type="ORF">CYMTET_29527</name>
</gene>
<sequence length="182" mass="20299">MFMEQDAIFKIQNRGKKKRTDTAGGPGTAPPSRGSSALDEFAGAPMFQRQRTQSAIEVKPMFQRQRTQSAIEVQPMFQRQRTQSAIEVHYHPATTVNGHQPSPIEVNGHHPATTVNGDPPSEEKGSIQVATTNGMLPPPRPISEESAYEDDHDSVGDAAMTMKDKKANFEEDIWMTEWKFDM</sequence>
<reference evidence="2 3" key="1">
    <citation type="journal article" date="2015" name="Genome Biol. Evol.">
        <title>Comparative Genomics of a Bacterivorous Green Alga Reveals Evolutionary Causalities and Consequences of Phago-Mixotrophic Mode of Nutrition.</title>
        <authorList>
            <person name="Burns J.A."/>
            <person name="Paasch A."/>
            <person name="Narechania A."/>
            <person name="Kim E."/>
        </authorList>
    </citation>
    <scope>NUCLEOTIDE SEQUENCE [LARGE SCALE GENOMIC DNA]</scope>
    <source>
        <strain evidence="2 3">PLY_AMNH</strain>
    </source>
</reference>
<dbReference type="AlphaFoldDB" id="A0AAE0FKW2"/>
<organism evidence="2 3">
    <name type="scientific">Cymbomonas tetramitiformis</name>
    <dbReference type="NCBI Taxonomy" id="36881"/>
    <lineage>
        <taxon>Eukaryota</taxon>
        <taxon>Viridiplantae</taxon>
        <taxon>Chlorophyta</taxon>
        <taxon>Pyramimonadophyceae</taxon>
        <taxon>Pyramimonadales</taxon>
        <taxon>Pyramimonadaceae</taxon>
        <taxon>Cymbomonas</taxon>
    </lineage>
</organism>
<feature type="region of interest" description="Disordered" evidence="1">
    <location>
        <begin position="10"/>
        <end position="44"/>
    </location>
</feature>
<proteinExistence type="predicted"/>
<evidence type="ECO:0000313" key="2">
    <source>
        <dbReference type="EMBL" id="KAK3261569.1"/>
    </source>
</evidence>
<evidence type="ECO:0000256" key="1">
    <source>
        <dbReference type="SAM" id="MobiDB-lite"/>
    </source>
</evidence>
<name>A0AAE0FKW2_9CHLO</name>
<feature type="region of interest" description="Disordered" evidence="1">
    <location>
        <begin position="132"/>
        <end position="153"/>
    </location>
</feature>
<dbReference type="Proteomes" id="UP001190700">
    <property type="component" value="Unassembled WGS sequence"/>
</dbReference>